<dbReference type="EMBL" id="CP137080">
    <property type="protein sequence ID" value="WOQ68829.1"/>
    <property type="molecule type" value="Genomic_DNA"/>
</dbReference>
<keyword evidence="2" id="KW-0328">Glycosyltransferase</keyword>
<name>A0AAU0MF40_9MICO</name>
<dbReference type="Gene3D" id="3.40.50.2000">
    <property type="entry name" value="Glycogen Phosphorylase B"/>
    <property type="match status" value="2"/>
</dbReference>
<dbReference type="GO" id="GO:0016757">
    <property type="term" value="F:glycosyltransferase activity"/>
    <property type="evidence" value="ECO:0007669"/>
    <property type="project" value="UniProtKB-KW"/>
</dbReference>
<accession>A0AAU0MF40</accession>
<gene>
    <name evidence="2" type="ORF">RYJ27_08910</name>
</gene>
<dbReference type="SUPFAM" id="SSF53756">
    <property type="entry name" value="UDP-Glycosyltransferase/glycogen phosphorylase"/>
    <property type="match status" value="1"/>
</dbReference>
<evidence type="ECO:0000313" key="3">
    <source>
        <dbReference type="Proteomes" id="UP001329313"/>
    </source>
</evidence>
<dbReference type="KEGG" id="mliy:RYJ27_08910"/>
<keyword evidence="3" id="KW-1185">Reference proteome</keyword>
<reference evidence="2 3" key="1">
    <citation type="submission" date="2023-10" db="EMBL/GenBank/DDBJ databases">
        <title>Y20.</title>
        <authorList>
            <person name="Zhang G."/>
            <person name="Ding Y."/>
        </authorList>
    </citation>
    <scope>NUCLEOTIDE SEQUENCE [LARGE SCALE GENOMIC DNA]</scope>
    <source>
        <strain evidence="2 3">Y20</strain>
    </source>
</reference>
<evidence type="ECO:0000313" key="2">
    <source>
        <dbReference type="EMBL" id="WOQ68829.1"/>
    </source>
</evidence>
<dbReference type="GO" id="GO:0009103">
    <property type="term" value="P:lipopolysaccharide biosynthetic process"/>
    <property type="evidence" value="ECO:0007669"/>
    <property type="project" value="TreeGrafter"/>
</dbReference>
<dbReference type="Pfam" id="PF13692">
    <property type="entry name" value="Glyco_trans_1_4"/>
    <property type="match status" value="1"/>
</dbReference>
<dbReference type="PANTHER" id="PTHR46401">
    <property type="entry name" value="GLYCOSYLTRANSFERASE WBBK-RELATED"/>
    <property type="match status" value="1"/>
</dbReference>
<dbReference type="Proteomes" id="UP001329313">
    <property type="component" value="Chromosome"/>
</dbReference>
<proteinExistence type="predicted"/>
<dbReference type="RefSeq" id="WP_330169970.1">
    <property type="nucleotide sequence ID" value="NZ_CP137080.1"/>
</dbReference>
<keyword evidence="1 2" id="KW-0808">Transferase</keyword>
<evidence type="ECO:0000256" key="1">
    <source>
        <dbReference type="ARBA" id="ARBA00022679"/>
    </source>
</evidence>
<dbReference type="EC" id="2.4.-.-" evidence="2"/>
<dbReference type="AlphaFoldDB" id="A0AAU0MF40"/>
<organism evidence="2 3">
    <name type="scientific">Microbacterium limosum</name>
    <dbReference type="NCBI Taxonomy" id="3079935"/>
    <lineage>
        <taxon>Bacteria</taxon>
        <taxon>Bacillati</taxon>
        <taxon>Actinomycetota</taxon>
        <taxon>Actinomycetes</taxon>
        <taxon>Micrococcales</taxon>
        <taxon>Microbacteriaceae</taxon>
        <taxon>Microbacterium</taxon>
    </lineage>
</organism>
<sequence length="359" mass="37782">MTATLRVVLDHAVPPSDPDAASLALARELAVAAPRGCEVEAIVSADGAEAAASVPGIARVHRLPLKRAQFVAACALGMIPGIGGGMIHSSSLLAPLVRHDRVHDNDQTVVTLWDLDALTAPQRLSKQALAWQKTMIKRAQRHADAVVVPTHAMADVLGERTKLGDRVRVIAGASTGAVAAERAHEVGDGRAILLDAERASAEELSRMFAALSEVVDAEVVALVRGDDAAVRELASAAGLPEHRFREIAPADEGPRAEALAAASVFVDPAAGYAYPWRMLDALRAGVPIVAARSPQNIEVLADAGVVVDADDSAAVVDAIASVREDEASARRSRVLSGDRARAFSWRDSADRVWQLHAEL</sequence>
<protein>
    <submittedName>
        <fullName evidence="2">Glycosyltransferase</fullName>
        <ecNumber evidence="2">2.4.-.-</ecNumber>
    </submittedName>
</protein>
<dbReference type="PANTHER" id="PTHR46401:SF2">
    <property type="entry name" value="GLYCOSYLTRANSFERASE WBBK-RELATED"/>
    <property type="match status" value="1"/>
</dbReference>